<evidence type="ECO:0000256" key="8">
    <source>
        <dbReference type="ARBA" id="ARBA00022679"/>
    </source>
</evidence>
<name>A0A0E9NLH0_SAICN</name>
<evidence type="ECO:0000256" key="5">
    <source>
        <dbReference type="ARBA" id="ARBA00012697"/>
    </source>
</evidence>
<evidence type="ECO:0000313" key="18">
    <source>
        <dbReference type="Proteomes" id="UP000033140"/>
    </source>
</evidence>
<dbReference type="FunFam" id="3.40.630.30:FF:000049">
    <property type="entry name" value="Amino-acid acetyltransferase, mitochondrial"/>
    <property type="match status" value="1"/>
</dbReference>
<dbReference type="GO" id="GO:0004042">
    <property type="term" value="F:L-glutamate N-acetyltransferase activity"/>
    <property type="evidence" value="ECO:0007669"/>
    <property type="project" value="InterPro"/>
</dbReference>
<dbReference type="EMBL" id="BACD03000036">
    <property type="protein sequence ID" value="GAO50694.1"/>
    <property type="molecule type" value="Genomic_DNA"/>
</dbReference>
<evidence type="ECO:0000256" key="13">
    <source>
        <dbReference type="ARBA" id="ARBA00033251"/>
    </source>
</evidence>
<dbReference type="Gene3D" id="3.40.630.30">
    <property type="match status" value="1"/>
</dbReference>
<evidence type="ECO:0000256" key="6">
    <source>
        <dbReference type="ARBA" id="ARBA00018802"/>
    </source>
</evidence>
<keyword evidence="7 15" id="KW-0028">Amino-acid biosynthesis</keyword>
<organism evidence="17 18">
    <name type="scientific">Saitoella complicata (strain BCRC 22490 / CBS 7301 / JCM 7358 / NBRC 10748 / NRRL Y-17804)</name>
    <dbReference type="NCBI Taxonomy" id="698492"/>
    <lineage>
        <taxon>Eukaryota</taxon>
        <taxon>Fungi</taxon>
        <taxon>Dikarya</taxon>
        <taxon>Ascomycota</taxon>
        <taxon>Taphrinomycotina</taxon>
        <taxon>Taphrinomycotina incertae sedis</taxon>
        <taxon>Saitoella</taxon>
    </lineage>
</organism>
<evidence type="ECO:0000313" key="17">
    <source>
        <dbReference type="EMBL" id="GAO50694.1"/>
    </source>
</evidence>
<comment type="catalytic activity">
    <reaction evidence="14 15">
        <text>L-glutamate + acetyl-CoA = N-acetyl-L-glutamate + CoA + H(+)</text>
        <dbReference type="Rhea" id="RHEA:24292"/>
        <dbReference type="ChEBI" id="CHEBI:15378"/>
        <dbReference type="ChEBI" id="CHEBI:29985"/>
        <dbReference type="ChEBI" id="CHEBI:44337"/>
        <dbReference type="ChEBI" id="CHEBI:57287"/>
        <dbReference type="ChEBI" id="CHEBI:57288"/>
        <dbReference type="EC" id="2.3.1.1"/>
    </reaction>
</comment>
<dbReference type="InterPro" id="IPR036393">
    <property type="entry name" value="AceGlu_kinase-like_sf"/>
</dbReference>
<dbReference type="GO" id="GO:0005759">
    <property type="term" value="C:mitochondrial matrix"/>
    <property type="evidence" value="ECO:0007669"/>
    <property type="project" value="TreeGrafter"/>
</dbReference>
<evidence type="ECO:0000256" key="7">
    <source>
        <dbReference type="ARBA" id="ARBA00022605"/>
    </source>
</evidence>
<evidence type="ECO:0000256" key="14">
    <source>
        <dbReference type="ARBA" id="ARBA00048372"/>
    </source>
</evidence>
<keyword evidence="11 15" id="KW-0012">Acyltransferase</keyword>
<protein>
    <recommendedName>
        <fullName evidence="6 15">Amino-acid acetyltransferase, mitochondrial</fullName>
        <ecNumber evidence="5 15">2.3.1.1</ecNumber>
    </recommendedName>
    <alternativeName>
        <fullName evidence="12 15">Glutamate N-acetyltransferase</fullName>
    </alternativeName>
    <alternativeName>
        <fullName evidence="13 15">N-acetylglutamate synthase</fullName>
    </alternativeName>
</protein>
<comment type="caution">
    <text evidence="17">The sequence shown here is derived from an EMBL/GenBank/DDBJ whole genome shotgun (WGS) entry which is preliminary data.</text>
</comment>
<comment type="similarity">
    <text evidence="4 15">Belongs to the acetyltransferase family.</text>
</comment>
<comment type="pathway">
    <text evidence="3 15">Amino-acid biosynthesis; L-arginine biosynthesis; N(2)-acetyl-L-ornithine from L-glutamate: step 1/4.</text>
</comment>
<dbReference type="GO" id="GO:0006526">
    <property type="term" value="P:L-arginine biosynthetic process"/>
    <property type="evidence" value="ECO:0007669"/>
    <property type="project" value="UniProtKB-UniPathway"/>
</dbReference>
<evidence type="ECO:0000256" key="4">
    <source>
        <dbReference type="ARBA" id="ARBA00008694"/>
    </source>
</evidence>
<feature type="domain" description="N-acetyltransferase" evidence="16">
    <location>
        <begin position="413"/>
        <end position="573"/>
    </location>
</feature>
<evidence type="ECO:0000256" key="1">
    <source>
        <dbReference type="ARBA" id="ARBA00002294"/>
    </source>
</evidence>
<dbReference type="PIRSF" id="PIRSF007892">
    <property type="entry name" value="NAGS_fungal"/>
    <property type="match status" value="1"/>
</dbReference>
<keyword evidence="9" id="KW-0809">Transit peptide</keyword>
<keyword evidence="10 15" id="KW-0496">Mitochondrion</keyword>
<dbReference type="Gene3D" id="3.40.1160.10">
    <property type="entry name" value="Acetylglutamate kinase-like"/>
    <property type="match status" value="1"/>
</dbReference>
<reference evidence="17 18" key="3">
    <citation type="journal article" date="2015" name="Genome Announc.">
        <title>Draft Genome Sequence of the Archiascomycetous Yeast Saitoella complicata.</title>
        <authorList>
            <person name="Yamauchi K."/>
            <person name="Kondo S."/>
            <person name="Hamamoto M."/>
            <person name="Takahashi Y."/>
            <person name="Ogura Y."/>
            <person name="Hayashi T."/>
            <person name="Nishida H."/>
        </authorList>
    </citation>
    <scope>NUCLEOTIDE SEQUENCE [LARGE SCALE GENOMIC DNA]</scope>
    <source>
        <strain evidence="17 18">NRRL Y-17804</strain>
    </source>
</reference>
<dbReference type="InterPro" id="IPR006855">
    <property type="entry name" value="Vertebrate-like_GNAT_dom"/>
</dbReference>
<dbReference type="PANTHER" id="PTHR23342">
    <property type="entry name" value="N-ACETYLGLUTAMATE SYNTHASE"/>
    <property type="match status" value="1"/>
</dbReference>
<dbReference type="AlphaFoldDB" id="A0A0E9NLH0"/>
<sequence>MTGLMAGRNSTVLSAFTRLAEQVRRHSTRARLSTAVPLGTRNNHHQHVTSAERSRDLLLTILGSSPTKRDAKAYLDRFKPASPEAQAVQERKKAAFLDHLFKFPDQQEDASAEIQFDTSQRIHVALVQLRGVQKLSEEELLGVARTVVKLEQLGLVSVIVVDADLDQTADILTWKQNMFTTVDRVVQVIEEEGGRARPLWNGLFGQSHRQVNSIISPFLLVAPLNRGHIPVIAPVAYDEDSCLHAISADEAMVALAKVFAPKSPSDGLSNLINDVSSAFLLDKIIIIDPLGGIPSEERKGRSHVFINLQQEYEEIKAQLMVDRRVKRQQNTIHLRNLQTVHACLAQLPSTSSALITTPSYTGAKGTANNPDPLIHNLLTDKPSFSSSLPVAGLRTPTTDTTIVRYGLPIAIHAGPQLSLVNGNIDLNRMIHLIEDSFRRKLDVERYLKRVEGNLAAIIIAGDYEGAAIITWENALKDGDDKIAYLDKFAVLQKSQGAGGVADVMFKSMLYTFPDEIIWRSRKNNPVNKWYFERAKGTYKLPESNWCLFYTGEIAGVDRLQDYMNVAREVEGSWAD</sequence>
<reference evidence="17 18" key="1">
    <citation type="journal article" date="2011" name="J. Gen. Appl. Microbiol.">
        <title>Draft genome sequencing of the enigmatic yeast Saitoella complicata.</title>
        <authorList>
            <person name="Nishida H."/>
            <person name="Hamamoto M."/>
            <person name="Sugiyama J."/>
        </authorList>
    </citation>
    <scope>NUCLEOTIDE SEQUENCE [LARGE SCALE GENOMIC DNA]</scope>
    <source>
        <strain evidence="17 18">NRRL Y-17804</strain>
    </source>
</reference>
<dbReference type="OrthoDB" id="5585968at2759"/>
<dbReference type="InterPro" id="IPR011190">
    <property type="entry name" value="GlcNAc_Synth_fun"/>
</dbReference>
<evidence type="ECO:0000256" key="9">
    <source>
        <dbReference type="ARBA" id="ARBA00022946"/>
    </source>
</evidence>
<evidence type="ECO:0000256" key="12">
    <source>
        <dbReference type="ARBA" id="ARBA00030346"/>
    </source>
</evidence>
<dbReference type="OMA" id="NAMVRDC"/>
<dbReference type="STRING" id="698492.A0A0E9NLH0"/>
<accession>A0A0E9NLH0</accession>
<evidence type="ECO:0000256" key="15">
    <source>
        <dbReference type="PIRNR" id="PIRNR007892"/>
    </source>
</evidence>
<dbReference type="RefSeq" id="XP_019026553.1">
    <property type="nucleotide sequence ID" value="XM_019171580.1"/>
</dbReference>
<evidence type="ECO:0000256" key="3">
    <source>
        <dbReference type="ARBA" id="ARBA00004925"/>
    </source>
</evidence>
<evidence type="ECO:0000256" key="2">
    <source>
        <dbReference type="ARBA" id="ARBA00004173"/>
    </source>
</evidence>
<reference evidence="17 18" key="2">
    <citation type="journal article" date="2014" name="J. Gen. Appl. Microbiol.">
        <title>The early diverging ascomycetous budding yeast Saitoella complicata has three histone deacetylases belonging to the Clr6, Hos2, and Rpd3 lineages.</title>
        <authorList>
            <person name="Nishida H."/>
            <person name="Matsumoto T."/>
            <person name="Kondo S."/>
            <person name="Hamamoto M."/>
            <person name="Yoshikawa H."/>
        </authorList>
    </citation>
    <scope>NUCLEOTIDE SEQUENCE [LARGE SCALE GENOMIC DNA]</scope>
    <source>
        <strain evidence="17 18">NRRL Y-17804</strain>
    </source>
</reference>
<dbReference type="PANTHER" id="PTHR23342:SF4">
    <property type="entry name" value="AMINO-ACID ACETYLTRANSFERASE, MITOCHONDRIAL"/>
    <property type="match status" value="1"/>
</dbReference>
<dbReference type="Proteomes" id="UP000033140">
    <property type="component" value="Unassembled WGS sequence"/>
</dbReference>
<dbReference type="EC" id="2.3.1.1" evidence="5 15"/>
<evidence type="ECO:0000256" key="10">
    <source>
        <dbReference type="ARBA" id="ARBA00023128"/>
    </source>
</evidence>
<comment type="function">
    <text evidence="1 15">N-acetylglutamate synthase involved in arginine biosynthesis.</text>
</comment>
<proteinExistence type="inferred from homology"/>
<dbReference type="GO" id="GO:0006592">
    <property type="term" value="P:ornithine biosynthetic process"/>
    <property type="evidence" value="ECO:0007669"/>
    <property type="project" value="TreeGrafter"/>
</dbReference>
<evidence type="ECO:0000259" key="16">
    <source>
        <dbReference type="PROSITE" id="PS51731"/>
    </source>
</evidence>
<dbReference type="Pfam" id="PF04768">
    <property type="entry name" value="NAT"/>
    <property type="match status" value="1"/>
</dbReference>
<dbReference type="PROSITE" id="PS51731">
    <property type="entry name" value="GNAT_NAGS"/>
    <property type="match status" value="1"/>
</dbReference>
<gene>
    <name evidence="17" type="ORF">G7K_4815-t1</name>
</gene>
<keyword evidence="8 15" id="KW-0808">Transferase</keyword>
<evidence type="ECO:0000256" key="11">
    <source>
        <dbReference type="ARBA" id="ARBA00023315"/>
    </source>
</evidence>
<dbReference type="UniPathway" id="UPA00068">
    <property type="reaction ID" value="UER00106"/>
</dbReference>
<dbReference type="CDD" id="cd04266">
    <property type="entry name" value="DUF619-NAGS-FABP"/>
    <property type="match status" value="1"/>
</dbReference>
<keyword evidence="18" id="KW-1185">Reference proteome</keyword>
<comment type="subcellular location">
    <subcellularLocation>
        <location evidence="2 15">Mitochondrion</location>
    </subcellularLocation>
</comment>